<dbReference type="Proteomes" id="UP000007148">
    <property type="component" value="Unassembled WGS sequence"/>
</dbReference>
<dbReference type="Pfam" id="PF05922">
    <property type="entry name" value="Inhibitor_I9"/>
    <property type="match status" value="1"/>
</dbReference>
<dbReference type="InterPro" id="IPR023828">
    <property type="entry name" value="Peptidase_S8_Ser-AS"/>
</dbReference>
<dbReference type="PANTHER" id="PTHR43806:SF58">
    <property type="entry name" value="ALKALINE PROTEASE 1-RELATED"/>
    <property type="match status" value="1"/>
</dbReference>
<evidence type="ECO:0000256" key="1">
    <source>
        <dbReference type="ARBA" id="ARBA00011073"/>
    </source>
</evidence>
<comment type="caution">
    <text evidence="10">The sequence shown here is derived from an EMBL/GenBank/DDBJ whole genome shotgun (WGS) entry which is preliminary data.</text>
</comment>
<dbReference type="InterPro" id="IPR022398">
    <property type="entry name" value="Peptidase_S8_His-AS"/>
</dbReference>
<dbReference type="InterPro" id="IPR015500">
    <property type="entry name" value="Peptidase_S8_subtilisin-rel"/>
</dbReference>
<dbReference type="SUPFAM" id="SSF54897">
    <property type="entry name" value="Protease propeptides/inhibitors"/>
    <property type="match status" value="1"/>
</dbReference>
<dbReference type="InterPro" id="IPR036852">
    <property type="entry name" value="Peptidase_S8/S53_dom_sf"/>
</dbReference>
<protein>
    <submittedName>
        <fullName evidence="10">Probable endopeptidase K</fullName>
    </submittedName>
</protein>
<feature type="signal peptide" evidence="7">
    <location>
        <begin position="1"/>
        <end position="18"/>
    </location>
</feature>
<dbReference type="InterPro" id="IPR000209">
    <property type="entry name" value="Peptidase_S8/S53_dom"/>
</dbReference>
<feature type="active site" description="Charge relay system" evidence="5">
    <location>
        <position position="173"/>
    </location>
</feature>
<dbReference type="InterPro" id="IPR050131">
    <property type="entry name" value="Peptidase_S8_subtilisin-like"/>
</dbReference>
<dbReference type="SUPFAM" id="SSF52743">
    <property type="entry name" value="Subtilisin-like"/>
    <property type="match status" value="1"/>
</dbReference>
<evidence type="ECO:0000313" key="11">
    <source>
        <dbReference type="Proteomes" id="UP000007148"/>
    </source>
</evidence>
<evidence type="ECO:0000256" key="3">
    <source>
        <dbReference type="ARBA" id="ARBA00022801"/>
    </source>
</evidence>
<evidence type="ECO:0000256" key="7">
    <source>
        <dbReference type="SAM" id="SignalP"/>
    </source>
</evidence>
<evidence type="ECO:0000259" key="9">
    <source>
        <dbReference type="Pfam" id="PF05922"/>
    </source>
</evidence>
<dbReference type="Gene3D" id="3.30.70.80">
    <property type="entry name" value="Peptidase S8 propeptide/proteinase inhibitor I9"/>
    <property type="match status" value="1"/>
</dbReference>
<evidence type="ECO:0000256" key="2">
    <source>
        <dbReference type="ARBA" id="ARBA00022670"/>
    </source>
</evidence>
<dbReference type="STRING" id="1109443.G4TFI5"/>
<evidence type="ECO:0000256" key="5">
    <source>
        <dbReference type="PROSITE-ProRule" id="PRU01240"/>
    </source>
</evidence>
<keyword evidence="3 5" id="KW-0378">Hydrolase</keyword>
<feature type="domain" description="Peptidase S8/S53" evidence="8">
    <location>
        <begin position="164"/>
        <end position="396"/>
    </location>
</feature>
<dbReference type="GO" id="GO:0006508">
    <property type="term" value="P:proteolysis"/>
    <property type="evidence" value="ECO:0007669"/>
    <property type="project" value="UniProtKB-KW"/>
</dbReference>
<keyword evidence="11" id="KW-1185">Reference proteome</keyword>
<feature type="chain" id="PRO_5003468478" evidence="7">
    <location>
        <begin position="19"/>
        <end position="458"/>
    </location>
</feature>
<name>G4TFI5_SERID</name>
<reference evidence="10 11" key="1">
    <citation type="journal article" date="2011" name="PLoS Pathog.">
        <title>Endophytic Life Strategies Decoded by Genome and Transcriptome Analyses of the Mutualistic Root Symbiont Piriformospora indica.</title>
        <authorList>
            <person name="Zuccaro A."/>
            <person name="Lahrmann U."/>
            <person name="Guldener U."/>
            <person name="Langen G."/>
            <person name="Pfiffi S."/>
            <person name="Biedenkopf D."/>
            <person name="Wong P."/>
            <person name="Samans B."/>
            <person name="Grimm C."/>
            <person name="Basiewicz M."/>
            <person name="Murat C."/>
            <person name="Martin F."/>
            <person name="Kogel K.H."/>
        </authorList>
    </citation>
    <scope>NUCLEOTIDE SEQUENCE [LARGE SCALE GENOMIC DNA]</scope>
    <source>
        <strain evidence="10 11">DSM 11827</strain>
    </source>
</reference>
<dbReference type="InParanoid" id="G4TFI5"/>
<feature type="active site" description="Charge relay system" evidence="5">
    <location>
        <position position="361"/>
    </location>
</feature>
<evidence type="ECO:0000256" key="4">
    <source>
        <dbReference type="ARBA" id="ARBA00022825"/>
    </source>
</evidence>
<evidence type="ECO:0000256" key="6">
    <source>
        <dbReference type="RuleBase" id="RU003355"/>
    </source>
</evidence>
<sequence length="458" mass="46679">MIFNALLSFTLLPLAAFAAPTSTTRAPIKRSISLGARSVAPSAYIVAIKADTVDPANRGAWLNKIMSQAGVSMSDAETSSLRLGWNETVMNGIAGTFSDSTLDVIRAQSEVAYVEPDYEMRISETVQQDNAPWGVSRLSTGPVSLQGLDPLALQFPYFSDSTGGAGTDVYVLDTGIRTTHSEFGGRATFLQTFGPGVPGQDINGHGTHVSGTVAGKTVGVAKQASVFMIKCVADDGSAATSDIISAINLAVQRSSANPNRPAVVNMSLGGPVSAALDRAVANAVASGLPFCVAAGNETQDANNSSPARLTQVITVGATDINDRIASFSNFGNKVDVFAPGDTIVSASFQGDDLGAVLSGTSMASPHIAGLAALMMGQAGKMTPAQLSTAITSVAQTGLISGIPRGTTNTLAFNNAVPIAQLQQSLANLGQAGAAANAATTAVGAVTTGTRQGGRNRNN</sequence>
<comment type="similarity">
    <text evidence="1 5 6">Belongs to the peptidase S8 family.</text>
</comment>
<evidence type="ECO:0000313" key="10">
    <source>
        <dbReference type="EMBL" id="CCA70066.1"/>
    </source>
</evidence>
<proteinExistence type="inferred from homology"/>
<organism evidence="10 11">
    <name type="scientific">Serendipita indica (strain DSM 11827)</name>
    <name type="common">Root endophyte fungus</name>
    <name type="synonym">Piriformospora indica</name>
    <dbReference type="NCBI Taxonomy" id="1109443"/>
    <lineage>
        <taxon>Eukaryota</taxon>
        <taxon>Fungi</taxon>
        <taxon>Dikarya</taxon>
        <taxon>Basidiomycota</taxon>
        <taxon>Agaricomycotina</taxon>
        <taxon>Agaricomycetes</taxon>
        <taxon>Sebacinales</taxon>
        <taxon>Serendipitaceae</taxon>
        <taxon>Serendipita</taxon>
    </lineage>
</organism>
<keyword evidence="7" id="KW-0732">Signal</keyword>
<dbReference type="InterPro" id="IPR034193">
    <property type="entry name" value="PCSK9_ProteinaseK-like"/>
</dbReference>
<dbReference type="PROSITE" id="PS51892">
    <property type="entry name" value="SUBTILASE"/>
    <property type="match status" value="1"/>
</dbReference>
<dbReference type="CDD" id="cd04077">
    <property type="entry name" value="Peptidases_S8_PCSK9_ProteinaseK_like"/>
    <property type="match status" value="1"/>
</dbReference>
<keyword evidence="2 5" id="KW-0645">Protease</keyword>
<dbReference type="AlphaFoldDB" id="G4TFI5"/>
<dbReference type="InterPro" id="IPR023827">
    <property type="entry name" value="Peptidase_S8_Asp-AS"/>
</dbReference>
<dbReference type="FunFam" id="3.40.50.200:FF:000007">
    <property type="entry name" value="Subtilisin-like serine protease"/>
    <property type="match status" value="1"/>
</dbReference>
<dbReference type="PRINTS" id="PR00723">
    <property type="entry name" value="SUBTILISIN"/>
</dbReference>
<accession>G4TFI5</accession>
<dbReference type="OMA" id="DWITANH"/>
<dbReference type="PROSITE" id="PS00136">
    <property type="entry name" value="SUBTILASE_ASP"/>
    <property type="match status" value="1"/>
</dbReference>
<feature type="active site" description="Charge relay system" evidence="5">
    <location>
        <position position="205"/>
    </location>
</feature>
<dbReference type="InterPro" id="IPR010259">
    <property type="entry name" value="S8pro/Inhibitor_I9"/>
</dbReference>
<dbReference type="PANTHER" id="PTHR43806">
    <property type="entry name" value="PEPTIDASE S8"/>
    <property type="match status" value="1"/>
</dbReference>
<dbReference type="PROSITE" id="PS00138">
    <property type="entry name" value="SUBTILASE_SER"/>
    <property type="match status" value="1"/>
</dbReference>
<dbReference type="InterPro" id="IPR037045">
    <property type="entry name" value="S8pro/Inhibitor_I9_sf"/>
</dbReference>
<dbReference type="GO" id="GO:0005615">
    <property type="term" value="C:extracellular space"/>
    <property type="evidence" value="ECO:0007669"/>
    <property type="project" value="TreeGrafter"/>
</dbReference>
<keyword evidence="4 5" id="KW-0720">Serine protease</keyword>
<dbReference type="PROSITE" id="PS00137">
    <property type="entry name" value="SUBTILASE_HIS"/>
    <property type="match status" value="1"/>
</dbReference>
<dbReference type="GO" id="GO:0004252">
    <property type="term" value="F:serine-type endopeptidase activity"/>
    <property type="evidence" value="ECO:0007669"/>
    <property type="project" value="UniProtKB-UniRule"/>
</dbReference>
<feature type="domain" description="Inhibitor I9" evidence="9">
    <location>
        <begin position="44"/>
        <end position="122"/>
    </location>
</feature>
<evidence type="ECO:0000259" key="8">
    <source>
        <dbReference type="Pfam" id="PF00082"/>
    </source>
</evidence>
<dbReference type="OrthoDB" id="19448at2759"/>
<dbReference type="eggNOG" id="KOG1153">
    <property type="taxonomic scope" value="Eukaryota"/>
</dbReference>
<dbReference type="Pfam" id="PF00082">
    <property type="entry name" value="Peptidase_S8"/>
    <property type="match status" value="1"/>
</dbReference>
<gene>
    <name evidence="10" type="ORF">PIIN_04006</name>
</gene>
<dbReference type="HOGENOM" id="CLU_011263_1_0_1"/>
<dbReference type="EMBL" id="CAFZ01000071">
    <property type="protein sequence ID" value="CCA70066.1"/>
    <property type="molecule type" value="Genomic_DNA"/>
</dbReference>
<dbReference type="Gene3D" id="3.40.50.200">
    <property type="entry name" value="Peptidase S8/S53 domain"/>
    <property type="match status" value="1"/>
</dbReference>